<dbReference type="PROSITE" id="PS51257">
    <property type="entry name" value="PROKAR_LIPOPROTEIN"/>
    <property type="match status" value="1"/>
</dbReference>
<dbReference type="EMBL" id="CP101751">
    <property type="protein sequence ID" value="UUC44601.1"/>
    <property type="molecule type" value="Genomic_DNA"/>
</dbReference>
<dbReference type="RefSeq" id="WP_256550281.1">
    <property type="nucleotide sequence ID" value="NZ_CP101751.1"/>
</dbReference>
<accession>A0ABY5IT09</accession>
<evidence type="ECO:0008006" key="3">
    <source>
        <dbReference type="Google" id="ProtNLM"/>
    </source>
</evidence>
<evidence type="ECO:0000313" key="2">
    <source>
        <dbReference type="Proteomes" id="UP001059844"/>
    </source>
</evidence>
<proteinExistence type="predicted"/>
<keyword evidence="2" id="KW-1185">Reference proteome</keyword>
<organism evidence="1 2">
    <name type="scientific">Flavobacterium cerinum</name>
    <dbReference type="NCBI Taxonomy" id="2502784"/>
    <lineage>
        <taxon>Bacteria</taxon>
        <taxon>Pseudomonadati</taxon>
        <taxon>Bacteroidota</taxon>
        <taxon>Flavobacteriia</taxon>
        <taxon>Flavobacteriales</taxon>
        <taxon>Flavobacteriaceae</taxon>
        <taxon>Flavobacterium</taxon>
    </lineage>
</organism>
<reference evidence="1" key="1">
    <citation type="submission" date="2022-07" db="EMBL/GenBank/DDBJ databases">
        <title>Isolation, identification, and degradation of a PFOSA degrading strain from sewage treatment plant.</title>
        <authorList>
            <person name="Zhang L."/>
            <person name="Huo Y."/>
        </authorList>
    </citation>
    <scope>NUCLEOTIDE SEQUENCE</scope>
    <source>
        <strain evidence="1">C1</strain>
    </source>
</reference>
<dbReference type="Proteomes" id="UP001059844">
    <property type="component" value="Chromosome"/>
</dbReference>
<gene>
    <name evidence="1" type="ORF">NOX80_13280</name>
</gene>
<evidence type="ECO:0000313" key="1">
    <source>
        <dbReference type="EMBL" id="UUC44601.1"/>
    </source>
</evidence>
<name>A0ABY5IT09_9FLAO</name>
<sequence length="203" mass="23644">MNSFLKSLFLIPFLLLSCQQHIKKSNDQSLKTVDSTKTTSFDSIEAAIETEKLFYTTIIRLHPNDSAFIYIDADYVDDKTAKLLFQNTDYLTPENREAFYQKIIASLPKEDLHIHDLIWSLKEVRGQISGNGGFHTLLTWMTQKPTKADPFYYIEVRRLYPERLGTCTAIGFVKIKAKTNEIFVMDEEGIYYPLTKWRQLKKL</sequence>
<protein>
    <recommendedName>
        <fullName evidence="3">SnoaL-like domain-containing protein</fullName>
    </recommendedName>
</protein>